<dbReference type="Proteomes" id="UP000241690">
    <property type="component" value="Unassembled WGS sequence"/>
</dbReference>
<dbReference type="EMBL" id="KZ679679">
    <property type="protein sequence ID" value="PTB55848.1"/>
    <property type="molecule type" value="Genomic_DNA"/>
</dbReference>
<keyword evidence="1" id="KW-1133">Transmembrane helix</keyword>
<keyword evidence="3" id="KW-1185">Reference proteome</keyword>
<feature type="transmembrane region" description="Helical" evidence="1">
    <location>
        <begin position="41"/>
        <end position="60"/>
    </location>
</feature>
<keyword evidence="1" id="KW-0472">Membrane</keyword>
<proteinExistence type="predicted"/>
<evidence type="ECO:0000313" key="2">
    <source>
        <dbReference type="EMBL" id="PTB55848.1"/>
    </source>
</evidence>
<sequence length="136" mass="15829">MKTNPCALGRSVRLRWSHGEDLCTRPSSYCPAYGSFCRATFFFFFLIACLTLPELAFYPGKQNENQDFLFSERPLYFKQLFFLFAARPCVLCVCGWTLTQPIEARTKWPNNSRRQERIEAVPVFLSRNIPLATPMR</sequence>
<dbReference type="RefSeq" id="XP_024775525.1">
    <property type="nucleotide sequence ID" value="XM_024914938.1"/>
</dbReference>
<dbReference type="AlphaFoldDB" id="A0A2T4AG06"/>
<dbReference type="GeneID" id="36623504"/>
<gene>
    <name evidence="2" type="ORF">M431DRAFT_410477</name>
</gene>
<keyword evidence="1" id="KW-0812">Transmembrane</keyword>
<reference evidence="2 3" key="1">
    <citation type="submission" date="2016-07" db="EMBL/GenBank/DDBJ databases">
        <title>Multiple horizontal gene transfer events from other fungi enriched the ability of initially mycotrophic Trichoderma (Ascomycota) to feed on dead plant biomass.</title>
        <authorList>
            <consortium name="DOE Joint Genome Institute"/>
            <person name="Aerts A."/>
            <person name="Atanasova L."/>
            <person name="Chenthamara K."/>
            <person name="Zhang J."/>
            <person name="Grujic M."/>
            <person name="Henrissat B."/>
            <person name="Kuo A."/>
            <person name="Salamov A."/>
            <person name="Lipzen A."/>
            <person name="Labutti K."/>
            <person name="Barry K."/>
            <person name="Miao Y."/>
            <person name="Rahimi M.J."/>
            <person name="Shen Q."/>
            <person name="Grigoriev I.V."/>
            <person name="Kubicek C.P."/>
            <person name="Druzhinina I.S."/>
        </authorList>
    </citation>
    <scope>NUCLEOTIDE SEQUENCE [LARGE SCALE GENOMIC DNA]</scope>
    <source>
        <strain evidence="2 3">CBS 226.95</strain>
    </source>
</reference>
<name>A0A2T4AG06_TRIHA</name>
<evidence type="ECO:0000256" key="1">
    <source>
        <dbReference type="SAM" id="Phobius"/>
    </source>
</evidence>
<feature type="transmembrane region" description="Helical" evidence="1">
    <location>
        <begin position="80"/>
        <end position="98"/>
    </location>
</feature>
<organism evidence="2 3">
    <name type="scientific">Trichoderma harzianum CBS 226.95</name>
    <dbReference type="NCBI Taxonomy" id="983964"/>
    <lineage>
        <taxon>Eukaryota</taxon>
        <taxon>Fungi</taxon>
        <taxon>Dikarya</taxon>
        <taxon>Ascomycota</taxon>
        <taxon>Pezizomycotina</taxon>
        <taxon>Sordariomycetes</taxon>
        <taxon>Hypocreomycetidae</taxon>
        <taxon>Hypocreales</taxon>
        <taxon>Hypocreaceae</taxon>
        <taxon>Trichoderma</taxon>
    </lineage>
</organism>
<accession>A0A2T4AG06</accession>
<evidence type="ECO:0000313" key="3">
    <source>
        <dbReference type="Proteomes" id="UP000241690"/>
    </source>
</evidence>
<protein>
    <submittedName>
        <fullName evidence="2">Uncharacterized protein</fullName>
    </submittedName>
</protein>